<name>N1QNW1_SPHMS</name>
<evidence type="ECO:0000313" key="1">
    <source>
        <dbReference type="EMBL" id="EMF17709.1"/>
    </source>
</evidence>
<dbReference type="Proteomes" id="UP000016931">
    <property type="component" value="Unassembled WGS sequence"/>
</dbReference>
<dbReference type="HOGENOM" id="CLU_2591317_0_0_1"/>
<evidence type="ECO:0000313" key="2">
    <source>
        <dbReference type="Proteomes" id="UP000016931"/>
    </source>
</evidence>
<proteinExistence type="predicted"/>
<dbReference type="RefSeq" id="XP_016765830.1">
    <property type="nucleotide sequence ID" value="XM_016903795.1"/>
</dbReference>
<dbReference type="EMBL" id="KB456260">
    <property type="protein sequence ID" value="EMF17709.1"/>
    <property type="molecule type" value="Genomic_DNA"/>
</dbReference>
<organism evidence="1 2">
    <name type="scientific">Sphaerulina musiva (strain SO2202)</name>
    <name type="common">Poplar stem canker fungus</name>
    <name type="synonym">Septoria musiva</name>
    <dbReference type="NCBI Taxonomy" id="692275"/>
    <lineage>
        <taxon>Eukaryota</taxon>
        <taxon>Fungi</taxon>
        <taxon>Dikarya</taxon>
        <taxon>Ascomycota</taxon>
        <taxon>Pezizomycotina</taxon>
        <taxon>Dothideomycetes</taxon>
        <taxon>Dothideomycetidae</taxon>
        <taxon>Mycosphaerellales</taxon>
        <taxon>Mycosphaerellaceae</taxon>
        <taxon>Sphaerulina</taxon>
    </lineage>
</organism>
<gene>
    <name evidence="1" type="ORF">SEPMUDRAFT_146682</name>
</gene>
<accession>N1QNW1</accession>
<reference evidence="1 2" key="1">
    <citation type="journal article" date="2012" name="PLoS Pathog.">
        <title>Diverse lifestyles and strategies of plant pathogenesis encoded in the genomes of eighteen Dothideomycetes fungi.</title>
        <authorList>
            <person name="Ohm R.A."/>
            <person name="Feau N."/>
            <person name="Henrissat B."/>
            <person name="Schoch C.L."/>
            <person name="Horwitz B.A."/>
            <person name="Barry K.W."/>
            <person name="Condon B.J."/>
            <person name="Copeland A.C."/>
            <person name="Dhillon B."/>
            <person name="Glaser F."/>
            <person name="Hesse C.N."/>
            <person name="Kosti I."/>
            <person name="LaButti K."/>
            <person name="Lindquist E.A."/>
            <person name="Lucas S."/>
            <person name="Salamov A.A."/>
            <person name="Bradshaw R.E."/>
            <person name="Ciuffetti L."/>
            <person name="Hamelin R.C."/>
            <person name="Kema G.H.J."/>
            <person name="Lawrence C."/>
            <person name="Scott J.A."/>
            <person name="Spatafora J.W."/>
            <person name="Turgeon B.G."/>
            <person name="de Wit P.J.G.M."/>
            <person name="Zhong S."/>
            <person name="Goodwin S.B."/>
            <person name="Grigoriev I.V."/>
        </authorList>
    </citation>
    <scope>NUCLEOTIDE SEQUENCE [LARGE SCALE GENOMIC DNA]</scope>
    <source>
        <strain evidence="1 2">SO2202</strain>
    </source>
</reference>
<dbReference type="AlphaFoldDB" id="N1QNW1"/>
<keyword evidence="2" id="KW-1185">Reference proteome</keyword>
<dbReference type="GeneID" id="27900932"/>
<sequence>MQGFEISEGIPASSHIEIVRMAATMCGFMAITYLLGQDCFAKIFCHGSSGVRCIRRSKLRFSEEVLCYQVELDLPTVLWR</sequence>
<protein>
    <submittedName>
        <fullName evidence="1">Uncharacterized protein</fullName>
    </submittedName>
</protein>